<reference evidence="1 2" key="1">
    <citation type="submission" date="2019-05" db="EMBL/GenBank/DDBJ databases">
        <title>Another draft genome of Portunus trituberculatus and its Hox gene families provides insights of decapod evolution.</title>
        <authorList>
            <person name="Jeong J.-H."/>
            <person name="Song I."/>
            <person name="Kim S."/>
            <person name="Choi T."/>
            <person name="Kim D."/>
            <person name="Ryu S."/>
            <person name="Kim W."/>
        </authorList>
    </citation>
    <scope>NUCLEOTIDE SEQUENCE [LARGE SCALE GENOMIC DNA]</scope>
    <source>
        <tissue evidence="1">Muscle</tissue>
    </source>
</reference>
<evidence type="ECO:0000313" key="2">
    <source>
        <dbReference type="Proteomes" id="UP000324222"/>
    </source>
</evidence>
<keyword evidence="2" id="KW-1185">Reference proteome</keyword>
<dbReference type="AlphaFoldDB" id="A0A5B7F5N5"/>
<organism evidence="1 2">
    <name type="scientific">Portunus trituberculatus</name>
    <name type="common">Swimming crab</name>
    <name type="synonym">Neptunus trituberculatus</name>
    <dbReference type="NCBI Taxonomy" id="210409"/>
    <lineage>
        <taxon>Eukaryota</taxon>
        <taxon>Metazoa</taxon>
        <taxon>Ecdysozoa</taxon>
        <taxon>Arthropoda</taxon>
        <taxon>Crustacea</taxon>
        <taxon>Multicrustacea</taxon>
        <taxon>Malacostraca</taxon>
        <taxon>Eumalacostraca</taxon>
        <taxon>Eucarida</taxon>
        <taxon>Decapoda</taxon>
        <taxon>Pleocyemata</taxon>
        <taxon>Brachyura</taxon>
        <taxon>Eubrachyura</taxon>
        <taxon>Portunoidea</taxon>
        <taxon>Portunidae</taxon>
        <taxon>Portuninae</taxon>
        <taxon>Portunus</taxon>
    </lineage>
</organism>
<proteinExistence type="predicted"/>
<dbReference type="EMBL" id="VSRR010004699">
    <property type="protein sequence ID" value="MPC40458.1"/>
    <property type="molecule type" value="Genomic_DNA"/>
</dbReference>
<evidence type="ECO:0000313" key="1">
    <source>
        <dbReference type="EMBL" id="MPC40458.1"/>
    </source>
</evidence>
<protein>
    <submittedName>
        <fullName evidence="1">Uncharacterized protein</fullName>
    </submittedName>
</protein>
<sequence>MIIIFDNEEYVVRGIGRGQDGAFVRQPARHERVIAHITHWIGGTNCVVRTKTHGNSRTLSASLTYRRKRHSCPK</sequence>
<comment type="caution">
    <text evidence="1">The sequence shown here is derived from an EMBL/GenBank/DDBJ whole genome shotgun (WGS) entry which is preliminary data.</text>
</comment>
<accession>A0A5B7F5N5</accession>
<gene>
    <name evidence="1" type="ORF">E2C01_034015</name>
</gene>
<name>A0A5B7F5N5_PORTR</name>
<dbReference type="Proteomes" id="UP000324222">
    <property type="component" value="Unassembled WGS sequence"/>
</dbReference>